<dbReference type="InterPro" id="IPR007536">
    <property type="entry name" value="16SrRNA_methylTrfase_J"/>
</dbReference>
<gene>
    <name evidence="1" type="ORF">L1F29_19760</name>
</gene>
<dbReference type="PANTHER" id="PTHR36112">
    <property type="entry name" value="RIBOSOMAL RNA SMALL SUBUNIT METHYLTRANSFERASE J"/>
    <property type="match status" value="1"/>
</dbReference>
<dbReference type="EMBL" id="CP091430">
    <property type="protein sequence ID" value="UVI27700.1"/>
    <property type="molecule type" value="Genomic_DNA"/>
</dbReference>
<dbReference type="InterPro" id="IPR029063">
    <property type="entry name" value="SAM-dependent_MTases_sf"/>
</dbReference>
<dbReference type="Pfam" id="PF04445">
    <property type="entry name" value="SAM_MT"/>
    <property type="match status" value="1"/>
</dbReference>
<dbReference type="SUPFAM" id="SSF53335">
    <property type="entry name" value="S-adenosyl-L-methionine-dependent methyltransferases"/>
    <property type="match status" value="1"/>
</dbReference>
<protein>
    <submittedName>
        <fullName evidence="1">Class I SAM-dependent methyltransferase</fullName>
        <ecNumber evidence="1">2.1.1.-</ecNumber>
    </submittedName>
</protein>
<dbReference type="GO" id="GO:0032259">
    <property type="term" value="P:methylation"/>
    <property type="evidence" value="ECO:0007669"/>
    <property type="project" value="UniProtKB-KW"/>
</dbReference>
<proteinExistence type="predicted"/>
<evidence type="ECO:0000313" key="2">
    <source>
        <dbReference type="Proteomes" id="UP001057877"/>
    </source>
</evidence>
<dbReference type="EC" id="2.1.1.-" evidence="1"/>
<sequence length="256" mass="29000">MIVTTAQKPTDSLAIHAKQLSEELGGRLVERRQESLIGLKKRYKDNCLLVVDGQGLRYYNDSEDPLYFHPSMAYVRVKRLRRGERDPLIDLTGCAPGDRIVDCTAGLGSDSIVFSYAAGETGHVIALESERILCAVVREGLKTYVTDHEDVNEALRRIEMKCAHHRQWLQQQPDNSVDIVYFDPMFRQPMHDSASLQPLRSLANKEALDAESVSHAVRIARKSVVLKEHRDSGEFERLGFERRHVNKIAYGVITLT</sequence>
<accession>A0ABY5S4D2</accession>
<dbReference type="Proteomes" id="UP001057877">
    <property type="component" value="Chromosome"/>
</dbReference>
<dbReference type="GO" id="GO:0008168">
    <property type="term" value="F:methyltransferase activity"/>
    <property type="evidence" value="ECO:0007669"/>
    <property type="project" value="UniProtKB-KW"/>
</dbReference>
<dbReference type="PANTHER" id="PTHR36112:SF1">
    <property type="entry name" value="RIBOSOMAL RNA SMALL SUBUNIT METHYLTRANSFERASE J"/>
    <property type="match status" value="1"/>
</dbReference>
<keyword evidence="1" id="KW-0489">Methyltransferase</keyword>
<keyword evidence="1" id="KW-0808">Transferase</keyword>
<reference evidence="1" key="1">
    <citation type="submission" date="2022-01" db="EMBL/GenBank/DDBJ databases">
        <title>Paenibacillus spongiae sp. nov., isolated from marine sponge.</title>
        <authorList>
            <person name="Li Z."/>
            <person name="Zhang M."/>
        </authorList>
    </citation>
    <scope>NUCLEOTIDE SEQUENCE</scope>
    <source>
        <strain evidence="1">PHS-Z3</strain>
    </source>
</reference>
<dbReference type="Gene3D" id="3.40.50.150">
    <property type="entry name" value="Vaccinia Virus protein VP39"/>
    <property type="match status" value="1"/>
</dbReference>
<organism evidence="1 2">
    <name type="scientific">Paenibacillus spongiae</name>
    <dbReference type="NCBI Taxonomy" id="2909671"/>
    <lineage>
        <taxon>Bacteria</taxon>
        <taxon>Bacillati</taxon>
        <taxon>Bacillota</taxon>
        <taxon>Bacilli</taxon>
        <taxon>Bacillales</taxon>
        <taxon>Paenibacillaceae</taxon>
        <taxon>Paenibacillus</taxon>
    </lineage>
</organism>
<keyword evidence="2" id="KW-1185">Reference proteome</keyword>
<evidence type="ECO:0000313" key="1">
    <source>
        <dbReference type="EMBL" id="UVI27700.1"/>
    </source>
</evidence>
<name>A0ABY5S4D2_9BACL</name>
<dbReference type="RefSeq" id="WP_258383790.1">
    <property type="nucleotide sequence ID" value="NZ_CP091430.1"/>
</dbReference>